<keyword evidence="5 7" id="KW-0238">DNA-binding</keyword>
<dbReference type="GO" id="GO:0005524">
    <property type="term" value="F:ATP binding"/>
    <property type="evidence" value="ECO:0007669"/>
    <property type="project" value="UniProtKB-UniRule"/>
</dbReference>
<dbReference type="Pfam" id="PF21096">
    <property type="entry name" value="RecA_C"/>
    <property type="match status" value="1"/>
</dbReference>
<feature type="compositionally biased region" description="Basic and acidic residues" evidence="10">
    <location>
        <begin position="339"/>
        <end position="348"/>
    </location>
</feature>
<dbReference type="SUPFAM" id="SSF54752">
    <property type="entry name" value="RecA protein, C-terminal domain"/>
    <property type="match status" value="1"/>
</dbReference>
<evidence type="ECO:0000313" key="18">
    <source>
        <dbReference type="Proteomes" id="UP000261055"/>
    </source>
</evidence>
<dbReference type="CDD" id="cd00983">
    <property type="entry name" value="RecA"/>
    <property type="match status" value="1"/>
</dbReference>
<dbReference type="PANTHER" id="PTHR45900">
    <property type="entry name" value="RECA"/>
    <property type="match status" value="1"/>
</dbReference>
<evidence type="ECO:0000256" key="9">
    <source>
        <dbReference type="RuleBase" id="RU004527"/>
    </source>
</evidence>
<evidence type="ECO:0000256" key="2">
    <source>
        <dbReference type="ARBA" id="ARBA00015553"/>
    </source>
</evidence>
<dbReference type="InterPro" id="IPR027417">
    <property type="entry name" value="P-loop_NTPase"/>
</dbReference>
<dbReference type="InterPro" id="IPR020584">
    <property type="entry name" value="DNA_recomb/repair_RecA_CS"/>
</dbReference>
<dbReference type="GO" id="GO:0003684">
    <property type="term" value="F:damaged DNA binding"/>
    <property type="evidence" value="ECO:0007669"/>
    <property type="project" value="UniProtKB-UniRule"/>
</dbReference>
<dbReference type="HAMAP" id="MF_00268">
    <property type="entry name" value="RecA"/>
    <property type="match status" value="1"/>
</dbReference>
<feature type="region of interest" description="Disordered" evidence="10">
    <location>
        <begin position="332"/>
        <end position="363"/>
    </location>
</feature>
<dbReference type="Proteomes" id="UP000261208">
    <property type="component" value="Unassembled WGS sequence"/>
</dbReference>
<evidence type="ECO:0000259" key="11">
    <source>
        <dbReference type="PROSITE" id="PS50162"/>
    </source>
</evidence>
<dbReference type="EMBL" id="QSVQ01000001">
    <property type="protein sequence ID" value="RGO54989.1"/>
    <property type="molecule type" value="Genomic_DNA"/>
</dbReference>
<feature type="binding site" evidence="7">
    <location>
        <begin position="68"/>
        <end position="75"/>
    </location>
    <ligand>
        <name>ATP</name>
        <dbReference type="ChEBI" id="CHEBI:30616"/>
    </ligand>
</feature>
<keyword evidence="7 8" id="KW-0234">DNA repair</keyword>
<dbReference type="EMBL" id="QSOI01000002">
    <property type="protein sequence ID" value="RGI86153.1"/>
    <property type="molecule type" value="Genomic_DNA"/>
</dbReference>
<evidence type="ECO:0000256" key="1">
    <source>
        <dbReference type="ARBA" id="ARBA00009391"/>
    </source>
</evidence>
<evidence type="ECO:0000256" key="3">
    <source>
        <dbReference type="ARBA" id="ARBA00022741"/>
    </source>
</evidence>
<comment type="caution">
    <text evidence="15">The sequence shown here is derived from an EMBL/GenBank/DDBJ whole genome shotgun (WGS) entry which is preliminary data.</text>
</comment>
<reference evidence="17 18" key="1">
    <citation type="submission" date="2018-08" db="EMBL/GenBank/DDBJ databases">
        <title>A genome reference for cultivated species of the human gut microbiota.</title>
        <authorList>
            <person name="Zou Y."/>
            <person name="Xue W."/>
            <person name="Luo G."/>
        </authorList>
    </citation>
    <scope>NUCLEOTIDE SEQUENCE [LARGE SCALE GENOMIC DNA]</scope>
    <source>
        <strain evidence="16 20">AF25-11</strain>
        <strain evidence="15 18">OM02-12</strain>
        <strain evidence="14 19">TF11-11</strain>
        <strain evidence="13 17">TM09-19AC</strain>
    </source>
</reference>
<dbReference type="InterPro" id="IPR023400">
    <property type="entry name" value="RecA_C_sf"/>
</dbReference>
<dbReference type="GO" id="GO:0003697">
    <property type="term" value="F:single-stranded DNA binding"/>
    <property type="evidence" value="ECO:0007669"/>
    <property type="project" value="UniProtKB-UniRule"/>
</dbReference>
<dbReference type="PROSITE" id="PS00321">
    <property type="entry name" value="RECA_1"/>
    <property type="match status" value="1"/>
</dbReference>
<comment type="similarity">
    <text evidence="1 7 9">Belongs to the RecA family.</text>
</comment>
<dbReference type="GO" id="GO:0006281">
    <property type="term" value="P:DNA repair"/>
    <property type="evidence" value="ECO:0007669"/>
    <property type="project" value="UniProtKB-UniRule"/>
</dbReference>
<proteinExistence type="inferred from homology"/>
<evidence type="ECO:0000256" key="8">
    <source>
        <dbReference type="RuleBase" id="RU000526"/>
    </source>
</evidence>
<gene>
    <name evidence="7 15" type="primary">recA</name>
    <name evidence="16" type="ORF">DWY33_02940</name>
    <name evidence="15" type="ORF">DXB12_01470</name>
    <name evidence="14" type="ORF">DXD10_02605</name>
    <name evidence="13" type="ORF">DXD84_01705</name>
</gene>
<accession>A0A3E5GWN5</accession>
<dbReference type="PANTHER" id="PTHR45900:SF1">
    <property type="entry name" value="MITOCHONDRIAL DNA REPAIR PROTEIN RECA HOMOLOG-RELATED"/>
    <property type="match status" value="1"/>
</dbReference>
<comment type="function">
    <text evidence="7">Can catalyze the hydrolysis of ATP in the presence of single-stranded DNA, the ATP-dependent uptake of single-stranded DNA by duplex DNA, and the ATP-dependent hybridization of homologous single-stranded DNAs. It interacts with LexA causing its activation and leading to its autocatalytic cleavage.</text>
</comment>
<dbReference type="Proteomes" id="UP000283652">
    <property type="component" value="Unassembled WGS sequence"/>
</dbReference>
<dbReference type="AlphaFoldDB" id="A0A3E5GWN5"/>
<dbReference type="FunFam" id="3.40.50.300:FF:000087">
    <property type="entry name" value="Recombinase RecA"/>
    <property type="match status" value="1"/>
</dbReference>
<dbReference type="GO" id="GO:0009432">
    <property type="term" value="P:SOS response"/>
    <property type="evidence" value="ECO:0007669"/>
    <property type="project" value="UniProtKB-UniRule"/>
</dbReference>
<evidence type="ECO:0000313" key="13">
    <source>
        <dbReference type="EMBL" id="RGI86153.1"/>
    </source>
</evidence>
<sequence>MANNEDKKKALDAAIAKLEKDFGKGTVMKLGDPAAQVSVETIPTGSLSLDIALGLGGVPRGRVVEIYGPESSGKTTVALHMISEVQKRGGIAGFIDAEHALDPVYARNIGVDIDELYISQPDSGDQALEIAETMARSGAMDIIVIDSVAALVPKQEIEGDMGDSHVGLQARLMSQALRKLTPVISKSNCVVIFINQLREKVGIMFGNPETTTGGRALKFYASVRMDVRRIETLKQGGEMIGNRTRVKIVKNKIAPPFKEAEFDIMFGKGISKEGDILDLAVNLGLVNKSGAWFSCNGDKIGQGRENAKIYLTEHPELMESLDKQIRAHYNFDGSASEEADTKERKSSKADGAVKVAAEAEKED</sequence>
<protein>
    <recommendedName>
        <fullName evidence="2 7">Protein RecA</fullName>
    </recommendedName>
    <alternativeName>
        <fullName evidence="7 8">Recombinase A</fullName>
    </alternativeName>
</protein>
<evidence type="ECO:0000313" key="17">
    <source>
        <dbReference type="Proteomes" id="UP000260664"/>
    </source>
</evidence>
<dbReference type="Gene3D" id="3.40.50.300">
    <property type="entry name" value="P-loop containing nucleotide triphosphate hydrolases"/>
    <property type="match status" value="1"/>
</dbReference>
<dbReference type="GO" id="GO:0006310">
    <property type="term" value="P:DNA recombination"/>
    <property type="evidence" value="ECO:0007669"/>
    <property type="project" value="UniProtKB-UniRule"/>
</dbReference>
<dbReference type="RefSeq" id="WP_117494226.1">
    <property type="nucleotide sequence ID" value="NZ_AP031430.1"/>
</dbReference>
<feature type="domain" description="RecA family profile 1" evidence="11">
    <location>
        <begin position="38"/>
        <end position="197"/>
    </location>
</feature>
<dbReference type="Pfam" id="PF00154">
    <property type="entry name" value="RecA_N"/>
    <property type="match status" value="1"/>
</dbReference>
<keyword evidence="6 7" id="KW-0233">DNA recombination</keyword>
<dbReference type="InterPro" id="IPR020588">
    <property type="entry name" value="RecA_ATP-bd"/>
</dbReference>
<dbReference type="InterPro" id="IPR020587">
    <property type="entry name" value="RecA_monomer-monomer_interface"/>
</dbReference>
<organism evidence="15 18">
    <name type="scientific">Dorea formicigenerans</name>
    <dbReference type="NCBI Taxonomy" id="39486"/>
    <lineage>
        <taxon>Bacteria</taxon>
        <taxon>Bacillati</taxon>
        <taxon>Bacillota</taxon>
        <taxon>Clostridia</taxon>
        <taxon>Lachnospirales</taxon>
        <taxon>Lachnospiraceae</taxon>
        <taxon>Dorea</taxon>
    </lineage>
</organism>
<keyword evidence="4 7" id="KW-0067">ATP-binding</keyword>
<dbReference type="InterPro" id="IPR013765">
    <property type="entry name" value="DNA_recomb/repair_RecA"/>
</dbReference>
<dbReference type="EMBL" id="QSQQ01000002">
    <property type="protein sequence ID" value="RGK50132.1"/>
    <property type="molecule type" value="Genomic_DNA"/>
</dbReference>
<name>A0A3E5GWN5_9FIRM</name>
<dbReference type="InterPro" id="IPR003593">
    <property type="entry name" value="AAA+_ATPase"/>
</dbReference>
<evidence type="ECO:0000313" key="15">
    <source>
        <dbReference type="EMBL" id="RGO54989.1"/>
    </source>
</evidence>
<evidence type="ECO:0000256" key="4">
    <source>
        <dbReference type="ARBA" id="ARBA00022840"/>
    </source>
</evidence>
<dbReference type="GO" id="GO:0005829">
    <property type="term" value="C:cytosol"/>
    <property type="evidence" value="ECO:0007669"/>
    <property type="project" value="TreeGrafter"/>
</dbReference>
<evidence type="ECO:0000313" key="20">
    <source>
        <dbReference type="Proteomes" id="UP000283652"/>
    </source>
</evidence>
<keyword evidence="3 7" id="KW-0547">Nucleotide-binding</keyword>
<feature type="domain" description="RecA family profile 2" evidence="12">
    <location>
        <begin position="202"/>
        <end position="275"/>
    </location>
</feature>
<dbReference type="Proteomes" id="UP000261055">
    <property type="component" value="Unassembled WGS sequence"/>
</dbReference>
<evidence type="ECO:0000256" key="5">
    <source>
        <dbReference type="ARBA" id="ARBA00023125"/>
    </source>
</evidence>
<evidence type="ECO:0000259" key="12">
    <source>
        <dbReference type="PROSITE" id="PS50163"/>
    </source>
</evidence>
<dbReference type="PRINTS" id="PR00142">
    <property type="entry name" value="RECA"/>
</dbReference>
<comment type="subcellular location">
    <subcellularLocation>
        <location evidence="7">Cytoplasm</location>
    </subcellularLocation>
</comment>
<dbReference type="SMART" id="SM00382">
    <property type="entry name" value="AAA"/>
    <property type="match status" value="1"/>
</dbReference>
<keyword evidence="7 9" id="KW-0227">DNA damage</keyword>
<evidence type="ECO:0000256" key="7">
    <source>
        <dbReference type="HAMAP-Rule" id="MF_00268"/>
    </source>
</evidence>
<dbReference type="Proteomes" id="UP000260664">
    <property type="component" value="Unassembled WGS sequence"/>
</dbReference>
<keyword evidence="7 8" id="KW-0742">SOS response</keyword>
<dbReference type="GO" id="GO:0140664">
    <property type="term" value="F:ATP-dependent DNA damage sensor activity"/>
    <property type="evidence" value="ECO:0007669"/>
    <property type="project" value="InterPro"/>
</dbReference>
<dbReference type="SUPFAM" id="SSF52540">
    <property type="entry name" value="P-loop containing nucleoside triphosphate hydrolases"/>
    <property type="match status" value="1"/>
</dbReference>
<dbReference type="EMBL" id="QRUK01000003">
    <property type="protein sequence ID" value="RGR60711.1"/>
    <property type="molecule type" value="Genomic_DNA"/>
</dbReference>
<dbReference type="NCBIfam" id="TIGR02012">
    <property type="entry name" value="tigrfam_recA"/>
    <property type="match status" value="1"/>
</dbReference>
<evidence type="ECO:0000256" key="6">
    <source>
        <dbReference type="ARBA" id="ARBA00023172"/>
    </source>
</evidence>
<dbReference type="PROSITE" id="PS50163">
    <property type="entry name" value="RECA_3"/>
    <property type="match status" value="1"/>
</dbReference>
<dbReference type="PROSITE" id="PS50162">
    <property type="entry name" value="RECA_2"/>
    <property type="match status" value="1"/>
</dbReference>
<evidence type="ECO:0000313" key="14">
    <source>
        <dbReference type="EMBL" id="RGK50132.1"/>
    </source>
</evidence>
<evidence type="ECO:0000313" key="16">
    <source>
        <dbReference type="EMBL" id="RGR60711.1"/>
    </source>
</evidence>
<dbReference type="InterPro" id="IPR049261">
    <property type="entry name" value="RecA-like_C"/>
</dbReference>
<evidence type="ECO:0000313" key="19">
    <source>
        <dbReference type="Proteomes" id="UP000261208"/>
    </source>
</evidence>
<keyword evidence="18" id="KW-1185">Reference proteome</keyword>
<dbReference type="InterPro" id="IPR049428">
    <property type="entry name" value="RecA-like_N"/>
</dbReference>
<evidence type="ECO:0000256" key="10">
    <source>
        <dbReference type="SAM" id="MobiDB-lite"/>
    </source>
</evidence>
<keyword evidence="7" id="KW-0963">Cytoplasm</keyword>